<evidence type="ECO:0000313" key="3">
    <source>
        <dbReference type="WBParaSite" id="PSAMB.scaffold3637size17479.g22093.t1"/>
    </source>
</evidence>
<accession>A0A914WDU8</accession>
<keyword evidence="1" id="KW-0732">Signal</keyword>
<proteinExistence type="predicted"/>
<feature type="chain" id="PRO_5037041631" evidence="1">
    <location>
        <begin position="24"/>
        <end position="100"/>
    </location>
</feature>
<evidence type="ECO:0000256" key="1">
    <source>
        <dbReference type="SAM" id="SignalP"/>
    </source>
</evidence>
<dbReference type="Proteomes" id="UP000887566">
    <property type="component" value="Unplaced"/>
</dbReference>
<keyword evidence="2" id="KW-1185">Reference proteome</keyword>
<name>A0A914WDU8_9BILA</name>
<dbReference type="AlphaFoldDB" id="A0A914WDU8"/>
<feature type="signal peptide" evidence="1">
    <location>
        <begin position="1"/>
        <end position="23"/>
    </location>
</feature>
<organism evidence="2 3">
    <name type="scientific">Plectus sambesii</name>
    <dbReference type="NCBI Taxonomy" id="2011161"/>
    <lineage>
        <taxon>Eukaryota</taxon>
        <taxon>Metazoa</taxon>
        <taxon>Ecdysozoa</taxon>
        <taxon>Nematoda</taxon>
        <taxon>Chromadorea</taxon>
        <taxon>Plectida</taxon>
        <taxon>Plectina</taxon>
        <taxon>Plectoidea</taxon>
        <taxon>Plectidae</taxon>
        <taxon>Plectus</taxon>
    </lineage>
</organism>
<reference evidence="3" key="1">
    <citation type="submission" date="2022-11" db="UniProtKB">
        <authorList>
            <consortium name="WormBaseParasite"/>
        </authorList>
    </citation>
    <scope>IDENTIFICATION</scope>
</reference>
<evidence type="ECO:0000313" key="2">
    <source>
        <dbReference type="Proteomes" id="UP000887566"/>
    </source>
</evidence>
<sequence length="100" mass="11613">MVSKKLSFGLLLLLLFSAALTSARFIDGNSMLIKRLMLDMSRKKQESGENKVECEITRHGDCYYSTSIKAVDLDDDPDARRYRDGLYVRKLNRFQFREGR</sequence>
<dbReference type="WBParaSite" id="PSAMB.scaffold3637size17479.g22093.t1">
    <property type="protein sequence ID" value="PSAMB.scaffold3637size17479.g22093.t1"/>
    <property type="gene ID" value="PSAMB.scaffold3637size17479.g22093"/>
</dbReference>
<protein>
    <submittedName>
        <fullName evidence="3">Uncharacterized protein</fullName>
    </submittedName>
</protein>